<dbReference type="Proteomes" id="UP001501570">
    <property type="component" value="Unassembled WGS sequence"/>
</dbReference>
<keyword evidence="3" id="KW-1185">Reference proteome</keyword>
<gene>
    <name evidence="2" type="ORF">GCM10023322_65560</name>
</gene>
<accession>A0ABP9SKW4</accession>
<name>A0ABP9SKW4_9ACTN</name>
<feature type="chain" id="PRO_5045203794" description="Secreted protein" evidence="1">
    <location>
        <begin position="24"/>
        <end position="78"/>
    </location>
</feature>
<reference evidence="3" key="1">
    <citation type="journal article" date="2019" name="Int. J. Syst. Evol. Microbiol.">
        <title>The Global Catalogue of Microorganisms (GCM) 10K type strain sequencing project: providing services to taxonomists for standard genome sequencing and annotation.</title>
        <authorList>
            <consortium name="The Broad Institute Genomics Platform"/>
            <consortium name="The Broad Institute Genome Sequencing Center for Infectious Disease"/>
            <person name="Wu L."/>
            <person name="Ma J."/>
        </authorList>
    </citation>
    <scope>NUCLEOTIDE SEQUENCE [LARGE SCALE GENOMIC DNA]</scope>
    <source>
        <strain evidence="3">JCM 18304</strain>
    </source>
</reference>
<protein>
    <recommendedName>
        <fullName evidence="4">Secreted protein</fullName>
    </recommendedName>
</protein>
<organism evidence="2 3">
    <name type="scientific">Rugosimonospora acidiphila</name>
    <dbReference type="NCBI Taxonomy" id="556531"/>
    <lineage>
        <taxon>Bacteria</taxon>
        <taxon>Bacillati</taxon>
        <taxon>Actinomycetota</taxon>
        <taxon>Actinomycetes</taxon>
        <taxon>Micromonosporales</taxon>
        <taxon>Micromonosporaceae</taxon>
        <taxon>Rugosimonospora</taxon>
    </lineage>
</organism>
<evidence type="ECO:0008006" key="4">
    <source>
        <dbReference type="Google" id="ProtNLM"/>
    </source>
</evidence>
<dbReference type="EMBL" id="BAABJQ010000026">
    <property type="protein sequence ID" value="GAA5196503.1"/>
    <property type="molecule type" value="Genomic_DNA"/>
</dbReference>
<evidence type="ECO:0000313" key="3">
    <source>
        <dbReference type="Proteomes" id="UP001501570"/>
    </source>
</evidence>
<feature type="signal peptide" evidence="1">
    <location>
        <begin position="1"/>
        <end position="23"/>
    </location>
</feature>
<evidence type="ECO:0000256" key="1">
    <source>
        <dbReference type="SAM" id="SignalP"/>
    </source>
</evidence>
<proteinExistence type="predicted"/>
<comment type="caution">
    <text evidence="2">The sequence shown here is derived from an EMBL/GenBank/DDBJ whole genome shotgun (WGS) entry which is preliminary data.</text>
</comment>
<sequence>MAAVGLAAAGVVTALSFSPSAQATPPTYLEYGSYNWNDQCLSVGHAGQVNHTWSAYYCVTVTPSGPTGPGLYDLYVQR</sequence>
<evidence type="ECO:0000313" key="2">
    <source>
        <dbReference type="EMBL" id="GAA5196503.1"/>
    </source>
</evidence>
<keyword evidence="1" id="KW-0732">Signal</keyword>